<evidence type="ECO:0000313" key="1">
    <source>
        <dbReference type="EMBL" id="MDT9002007.1"/>
    </source>
</evidence>
<dbReference type="RefSeq" id="WP_315652893.1">
    <property type="nucleotide sequence ID" value="NZ_JAVXZY010000012.1"/>
</dbReference>
<name>A0ABU3PI14_9BURK</name>
<evidence type="ECO:0008006" key="3">
    <source>
        <dbReference type="Google" id="ProtNLM"/>
    </source>
</evidence>
<accession>A0ABU3PI14</accession>
<gene>
    <name evidence="1" type="ORF">RQP53_22205</name>
</gene>
<dbReference type="Gene3D" id="3.30.1390.10">
    <property type="match status" value="1"/>
</dbReference>
<organism evidence="1 2">
    <name type="scientific">Roseateles aquae</name>
    <dbReference type="NCBI Taxonomy" id="3077235"/>
    <lineage>
        <taxon>Bacteria</taxon>
        <taxon>Pseudomonadati</taxon>
        <taxon>Pseudomonadota</taxon>
        <taxon>Betaproteobacteria</taxon>
        <taxon>Burkholderiales</taxon>
        <taxon>Sphaerotilaceae</taxon>
        <taxon>Roseateles</taxon>
    </lineage>
</organism>
<dbReference type="EMBL" id="JAVXZY010000012">
    <property type="protein sequence ID" value="MDT9002007.1"/>
    <property type="molecule type" value="Genomic_DNA"/>
</dbReference>
<comment type="caution">
    <text evidence="1">The sequence shown here is derived from an EMBL/GenBank/DDBJ whole genome shotgun (WGS) entry which is preliminary data.</text>
</comment>
<reference evidence="1" key="1">
    <citation type="submission" date="2023-09" db="EMBL/GenBank/DDBJ databases">
        <title>Paucibacter sp. APW11 Genome sequencing and assembly.</title>
        <authorList>
            <person name="Kim I."/>
        </authorList>
    </citation>
    <scope>NUCLEOTIDE SEQUENCE</scope>
    <source>
        <strain evidence="1">APW11</strain>
    </source>
</reference>
<proteinExistence type="predicted"/>
<dbReference type="Proteomes" id="UP001246372">
    <property type="component" value="Unassembled WGS sequence"/>
</dbReference>
<sequence length="97" mass="10908">MHESYLLVLAVIAYVAYQHINLQERLSRSEAKLDALLQHLGITEGQFIEPSAEVRALAQDPKRRIEAIKAYRRQTGLGLKDAVAMIDKLQAEAPKQP</sequence>
<dbReference type="InterPro" id="IPR014719">
    <property type="entry name" value="Ribosomal_bL12_C/ClpS-like"/>
</dbReference>
<keyword evidence="2" id="KW-1185">Reference proteome</keyword>
<evidence type="ECO:0000313" key="2">
    <source>
        <dbReference type="Proteomes" id="UP001246372"/>
    </source>
</evidence>
<protein>
    <recommendedName>
        <fullName evidence="3">Ribosomal protein L7/L12 C-terminal domain-containing protein</fullName>
    </recommendedName>
</protein>